<dbReference type="Pfam" id="PF08281">
    <property type="entry name" value="Sigma70_r4_2"/>
    <property type="match status" value="1"/>
</dbReference>
<accession>C5BY01</accession>
<evidence type="ECO:0000313" key="9">
    <source>
        <dbReference type="Proteomes" id="UP000007962"/>
    </source>
</evidence>
<keyword evidence="9" id="KW-1185">Reference proteome</keyword>
<gene>
    <name evidence="8" type="ordered locus">Bcav_0633</name>
</gene>
<dbReference type="HOGENOM" id="CLU_047691_15_5_11"/>
<evidence type="ECO:0000256" key="3">
    <source>
        <dbReference type="ARBA" id="ARBA00023082"/>
    </source>
</evidence>
<evidence type="ECO:0000256" key="5">
    <source>
        <dbReference type="ARBA" id="ARBA00023163"/>
    </source>
</evidence>
<protein>
    <submittedName>
        <fullName evidence="8">RNA polymerase, sigma-24 subunit, ECF subfamily</fullName>
    </submittedName>
</protein>
<dbReference type="STRING" id="471853.Bcav_0633"/>
<comment type="similarity">
    <text evidence="1">Belongs to the sigma-70 factor family. ECF subfamily.</text>
</comment>
<evidence type="ECO:0000256" key="6">
    <source>
        <dbReference type="SAM" id="MobiDB-lite"/>
    </source>
</evidence>
<dbReference type="SUPFAM" id="SSF88659">
    <property type="entry name" value="Sigma3 and sigma4 domains of RNA polymerase sigma factors"/>
    <property type="match status" value="1"/>
</dbReference>
<evidence type="ECO:0000256" key="4">
    <source>
        <dbReference type="ARBA" id="ARBA00023125"/>
    </source>
</evidence>
<evidence type="ECO:0000256" key="1">
    <source>
        <dbReference type="ARBA" id="ARBA00010641"/>
    </source>
</evidence>
<feature type="domain" description="RNA polymerase sigma factor 70 region 4 type 2" evidence="7">
    <location>
        <begin position="117"/>
        <end position="166"/>
    </location>
</feature>
<dbReference type="GO" id="GO:0006352">
    <property type="term" value="P:DNA-templated transcription initiation"/>
    <property type="evidence" value="ECO:0007669"/>
    <property type="project" value="InterPro"/>
</dbReference>
<dbReference type="Gene3D" id="1.10.10.10">
    <property type="entry name" value="Winged helix-like DNA-binding domain superfamily/Winged helix DNA-binding domain"/>
    <property type="match status" value="1"/>
</dbReference>
<dbReference type="PANTHER" id="PTHR43133:SF50">
    <property type="entry name" value="ECF RNA POLYMERASE SIGMA FACTOR SIGM"/>
    <property type="match status" value="1"/>
</dbReference>
<keyword evidence="2" id="KW-0805">Transcription regulation</keyword>
<dbReference type="PANTHER" id="PTHR43133">
    <property type="entry name" value="RNA POLYMERASE ECF-TYPE SIGMA FACTO"/>
    <property type="match status" value="1"/>
</dbReference>
<dbReference type="CDD" id="cd06171">
    <property type="entry name" value="Sigma70_r4"/>
    <property type="match status" value="1"/>
</dbReference>
<dbReference type="NCBIfam" id="TIGR02937">
    <property type="entry name" value="sigma70-ECF"/>
    <property type="match status" value="1"/>
</dbReference>
<reference evidence="8 9" key="1">
    <citation type="journal article" date="2009" name="Stand. Genomic Sci.">
        <title>Complete genome sequence of Beutenbergia cavernae type strain (HKI 0122).</title>
        <authorList>
            <person name="Land M."/>
            <person name="Pukall R."/>
            <person name="Abt B."/>
            <person name="Goker M."/>
            <person name="Rohde M."/>
            <person name="Glavina Del Rio T."/>
            <person name="Tice H."/>
            <person name="Copeland A."/>
            <person name="Cheng J.F."/>
            <person name="Lucas S."/>
            <person name="Chen F."/>
            <person name="Nolan M."/>
            <person name="Bruce D."/>
            <person name="Goodwin L."/>
            <person name="Pitluck S."/>
            <person name="Ivanova N."/>
            <person name="Mavromatis K."/>
            <person name="Ovchinnikova G."/>
            <person name="Pati A."/>
            <person name="Chen A."/>
            <person name="Palaniappan K."/>
            <person name="Hauser L."/>
            <person name="Chang Y.J."/>
            <person name="Jefferies C.C."/>
            <person name="Saunders E."/>
            <person name="Brettin T."/>
            <person name="Detter J.C."/>
            <person name="Han C."/>
            <person name="Chain P."/>
            <person name="Bristow J."/>
            <person name="Eisen J.A."/>
            <person name="Markowitz V."/>
            <person name="Hugenholtz P."/>
            <person name="Kyrpides N.C."/>
            <person name="Klenk H.P."/>
            <person name="Lapidus A."/>
        </authorList>
    </citation>
    <scope>NUCLEOTIDE SEQUENCE [LARGE SCALE GENOMIC DNA]</scope>
    <source>
        <strain evidence="9">ATCC BAA-8 / DSM 12333 / NBRC 16432</strain>
    </source>
</reference>
<dbReference type="EMBL" id="CP001618">
    <property type="protein sequence ID" value="ACQ78895.1"/>
    <property type="molecule type" value="Genomic_DNA"/>
</dbReference>
<dbReference type="KEGG" id="bcv:Bcav_0633"/>
<dbReference type="InterPro" id="IPR013249">
    <property type="entry name" value="RNA_pol_sigma70_r4_t2"/>
</dbReference>
<dbReference type="InterPro" id="IPR013324">
    <property type="entry name" value="RNA_pol_sigma_r3/r4-like"/>
</dbReference>
<evidence type="ECO:0000256" key="2">
    <source>
        <dbReference type="ARBA" id="ARBA00023015"/>
    </source>
</evidence>
<dbReference type="GO" id="GO:0003677">
    <property type="term" value="F:DNA binding"/>
    <property type="evidence" value="ECO:0007669"/>
    <property type="project" value="UniProtKB-KW"/>
</dbReference>
<dbReference type="RefSeq" id="WP_012725675.1">
    <property type="nucleotide sequence ID" value="NC_012669.1"/>
</dbReference>
<keyword evidence="4" id="KW-0238">DNA-binding</keyword>
<proteinExistence type="inferred from homology"/>
<dbReference type="Proteomes" id="UP000007962">
    <property type="component" value="Chromosome"/>
</dbReference>
<keyword evidence="5" id="KW-0804">Transcription</keyword>
<feature type="region of interest" description="Disordered" evidence="6">
    <location>
        <begin position="171"/>
        <end position="191"/>
    </location>
</feature>
<dbReference type="InterPro" id="IPR013325">
    <property type="entry name" value="RNA_pol_sigma_r2"/>
</dbReference>
<dbReference type="InterPro" id="IPR039425">
    <property type="entry name" value="RNA_pol_sigma-70-like"/>
</dbReference>
<dbReference type="GO" id="GO:0016987">
    <property type="term" value="F:sigma factor activity"/>
    <property type="evidence" value="ECO:0007669"/>
    <property type="project" value="UniProtKB-KW"/>
</dbReference>
<name>C5BY01_BEUC1</name>
<dbReference type="SUPFAM" id="SSF88946">
    <property type="entry name" value="Sigma2 domain of RNA polymerase sigma factors"/>
    <property type="match status" value="1"/>
</dbReference>
<evidence type="ECO:0000313" key="8">
    <source>
        <dbReference type="EMBL" id="ACQ78895.1"/>
    </source>
</evidence>
<evidence type="ECO:0000259" key="7">
    <source>
        <dbReference type="Pfam" id="PF08281"/>
    </source>
</evidence>
<keyword evidence="3" id="KW-0731">Sigma factor</keyword>
<sequence>MASWEEALTTVVSERGARLLRTAYLLCGDRSGAEDLVQDALVKTFARRRTTPRLRIDAAGTRDVVALGEAESYVRRAILTLYLDEARRSGRWRKVRHLVAAQEQTAGHESRVTGRVDVERALAVLAPRERACVILRFYDDLTVPQVARELGLAEGTVKRYLSDASATLAGQLDPGGADVRRRPARETGGSR</sequence>
<dbReference type="InterPro" id="IPR036388">
    <property type="entry name" value="WH-like_DNA-bd_sf"/>
</dbReference>
<dbReference type="InterPro" id="IPR014284">
    <property type="entry name" value="RNA_pol_sigma-70_dom"/>
</dbReference>
<organism evidence="8 9">
    <name type="scientific">Beutenbergia cavernae (strain ATCC BAA-8 / DSM 12333 / CCUG 43141 / JCM 11478 / NBRC 16432 / NCIMB 13614 / HKI 0122)</name>
    <dbReference type="NCBI Taxonomy" id="471853"/>
    <lineage>
        <taxon>Bacteria</taxon>
        <taxon>Bacillati</taxon>
        <taxon>Actinomycetota</taxon>
        <taxon>Actinomycetes</taxon>
        <taxon>Micrococcales</taxon>
        <taxon>Beutenbergiaceae</taxon>
        <taxon>Beutenbergia</taxon>
    </lineage>
</organism>
<dbReference type="AlphaFoldDB" id="C5BY01"/>
<dbReference type="Gene3D" id="1.10.1740.10">
    <property type="match status" value="1"/>
</dbReference>
<dbReference type="eggNOG" id="COG1595">
    <property type="taxonomic scope" value="Bacteria"/>
</dbReference>
<dbReference type="OrthoDB" id="3688906at2"/>